<keyword evidence="2" id="KW-0694">RNA-binding</keyword>
<dbReference type="PANTHER" id="PTHR36984:SF1">
    <property type="entry name" value="CRISPR-ASSOCIATED ENDORIBONUCLEASE CAS6 1"/>
    <property type="match status" value="1"/>
</dbReference>
<dbReference type="EMBL" id="DRNB01000089">
    <property type="protein sequence ID" value="HHJ63737.1"/>
    <property type="molecule type" value="Genomic_DNA"/>
</dbReference>
<evidence type="ECO:0000256" key="3">
    <source>
        <dbReference type="ARBA" id="ARBA00023118"/>
    </source>
</evidence>
<evidence type="ECO:0000313" key="8">
    <source>
        <dbReference type="EMBL" id="HHJ63737.1"/>
    </source>
</evidence>
<name>A0A7C5Q3X1_AQUAO</name>
<dbReference type="GO" id="GO:0003723">
    <property type="term" value="F:RNA binding"/>
    <property type="evidence" value="ECO:0007669"/>
    <property type="project" value="UniProtKB-KW"/>
</dbReference>
<reference evidence="8" key="1">
    <citation type="journal article" date="2020" name="mSystems">
        <title>Genome- and Community-Level Interaction Insights into Carbon Utilization and Element Cycling Functions of Hydrothermarchaeota in Hydrothermal Sediment.</title>
        <authorList>
            <person name="Zhou Z."/>
            <person name="Liu Y."/>
            <person name="Xu W."/>
            <person name="Pan J."/>
            <person name="Luo Z.H."/>
            <person name="Li M."/>
        </authorList>
    </citation>
    <scope>NUCLEOTIDE SEQUENCE [LARGE SCALE GENOMIC DNA]</scope>
    <source>
        <strain evidence="8">HyVt-501</strain>
    </source>
</reference>
<feature type="active site" description="Proton acceptor" evidence="6">
    <location>
        <position position="28"/>
    </location>
</feature>
<proteinExistence type="inferred from homology"/>
<dbReference type="Proteomes" id="UP000885792">
    <property type="component" value="Unassembled WGS sequence"/>
</dbReference>
<dbReference type="AlphaFoldDB" id="A0A7C5Q3X1"/>
<comment type="function">
    <text evidence="4">CRISPR (clustered regularly interspaced short palindromic repeat), is an adaptive immune system that provides protection against mobile genetic elements (viruses, transposable elements and conjugative plasmids). CRISPR clusters contain sequences complementary to antecedent mobile elements and target invading nucleic acids. CRISPR clusters are transcribed and processed into CRISPR RNA (crRNA).</text>
</comment>
<dbReference type="InterPro" id="IPR010156">
    <property type="entry name" value="CRISPR-assoc_prot_Cas6"/>
</dbReference>
<gene>
    <name evidence="8" type="primary">cas6</name>
    <name evidence="8" type="ORF">ENJ61_02415</name>
</gene>
<dbReference type="InterPro" id="IPR049435">
    <property type="entry name" value="Cas_Cas6_C"/>
</dbReference>
<accession>A0A7C5Q3X1</accession>
<dbReference type="PANTHER" id="PTHR36984">
    <property type="entry name" value="CRISPR-ASSOCIATED ENDORIBONUCLEASE CAS6 1"/>
    <property type="match status" value="1"/>
</dbReference>
<evidence type="ECO:0000256" key="4">
    <source>
        <dbReference type="PIRNR" id="PIRNR005054"/>
    </source>
</evidence>
<dbReference type="GO" id="GO:0016788">
    <property type="term" value="F:hydrolase activity, acting on ester bonds"/>
    <property type="evidence" value="ECO:0007669"/>
    <property type="project" value="InterPro"/>
</dbReference>
<comment type="similarity">
    <text evidence="1 4">Belongs to the CRISPR-associated protein Cas6/Cse3/CasE family.</text>
</comment>
<dbReference type="NCBIfam" id="TIGR01877">
    <property type="entry name" value="cas_cas6"/>
    <property type="match status" value="1"/>
</dbReference>
<sequence>MIVKINLTGEGNLVLPKSYNHILQAFFYRNMDPVLSRFLHDIGFPYGKRKFKLFTFSKVIGKLSLKNRKKGLLLFEPEITLYFSSPLMDIVSSSIRTFLRRDNLFLGRNRLSLSSIELVKPDVDGEITVRCLSPITVYKTPEGERRFHYLNPWQDEFYELIKKNLVKKYELVYSKSYGGELEIKPVKVMKGYRKKVLYRGTLIEAWEGYFKLCGDPEILRLALEAGLGAKNPQGFGMVGRAL</sequence>
<dbReference type="PIRSF" id="PIRSF005054">
    <property type="entry name" value="PF1131"/>
    <property type="match status" value="1"/>
</dbReference>
<dbReference type="Pfam" id="PF21350">
    <property type="entry name" value="Cas6_I-A"/>
    <property type="match status" value="1"/>
</dbReference>
<keyword evidence="3" id="KW-0051">Antiviral defense</keyword>
<evidence type="ECO:0000256" key="1">
    <source>
        <dbReference type="ARBA" id="ARBA00005937"/>
    </source>
</evidence>
<organism evidence="8">
    <name type="scientific">Aquifex aeolicus</name>
    <dbReference type="NCBI Taxonomy" id="63363"/>
    <lineage>
        <taxon>Bacteria</taxon>
        <taxon>Pseudomonadati</taxon>
        <taxon>Aquificota</taxon>
        <taxon>Aquificia</taxon>
        <taxon>Aquificales</taxon>
        <taxon>Aquificaceae</taxon>
        <taxon>Aquifex</taxon>
    </lineage>
</organism>
<dbReference type="CDD" id="cd21140">
    <property type="entry name" value="Cas6_I-like"/>
    <property type="match status" value="1"/>
</dbReference>
<dbReference type="GO" id="GO:0051607">
    <property type="term" value="P:defense response to virus"/>
    <property type="evidence" value="ECO:0007669"/>
    <property type="project" value="UniProtKB-KW"/>
</dbReference>
<feature type="active site" description="Proton donor" evidence="6">
    <location>
        <position position="40"/>
    </location>
</feature>
<comment type="caution">
    <text evidence="8">The sequence shown here is derived from an EMBL/GenBank/DDBJ whole genome shotgun (WGS) entry which is preliminary data.</text>
</comment>
<feature type="domain" description="CRISPR associated protein Cas6 C-terminal" evidence="7">
    <location>
        <begin position="124"/>
        <end position="238"/>
    </location>
</feature>
<dbReference type="Gene3D" id="3.30.70.1900">
    <property type="match status" value="1"/>
</dbReference>
<evidence type="ECO:0000256" key="5">
    <source>
        <dbReference type="PIRSR" id="PIRSR005054-1"/>
    </source>
</evidence>
<evidence type="ECO:0000256" key="6">
    <source>
        <dbReference type="PIRSR" id="PIRSR005054-50"/>
    </source>
</evidence>
<evidence type="ECO:0000256" key="2">
    <source>
        <dbReference type="ARBA" id="ARBA00022884"/>
    </source>
</evidence>
<dbReference type="Gene3D" id="3.30.70.1890">
    <property type="match status" value="1"/>
</dbReference>
<dbReference type="InterPro" id="IPR045747">
    <property type="entry name" value="CRISPR-assoc_prot_Cas6_N_sf"/>
</dbReference>
<protein>
    <recommendedName>
        <fullName evidence="4">CRISPR-associated endoribonuclease</fullName>
    </recommendedName>
</protein>
<evidence type="ECO:0000259" key="7">
    <source>
        <dbReference type="Pfam" id="PF01881"/>
    </source>
</evidence>
<dbReference type="Pfam" id="PF01881">
    <property type="entry name" value="Cas_Cas6_C"/>
    <property type="match status" value="1"/>
</dbReference>
<feature type="site" description="Transition state stabilizer" evidence="5">
    <location>
        <position position="52"/>
    </location>
</feature>